<name>A0ABU6NYJ2_9BACI</name>
<feature type="transmembrane region" description="Helical" evidence="1">
    <location>
        <begin position="109"/>
        <end position="136"/>
    </location>
</feature>
<reference evidence="2 3" key="1">
    <citation type="submission" date="2023-03" db="EMBL/GenBank/DDBJ databases">
        <title>Bacillus Genome Sequencing.</title>
        <authorList>
            <person name="Dunlap C."/>
        </authorList>
    </citation>
    <scope>NUCLEOTIDE SEQUENCE [LARGE SCALE GENOMIC DNA]</scope>
    <source>
        <strain evidence="2 3">NRS-1717</strain>
    </source>
</reference>
<accession>A0ABU6NYJ2</accession>
<feature type="transmembrane region" description="Helical" evidence="1">
    <location>
        <begin position="12"/>
        <end position="38"/>
    </location>
</feature>
<feature type="transmembrane region" description="Helical" evidence="1">
    <location>
        <begin position="148"/>
        <end position="170"/>
    </location>
</feature>
<keyword evidence="1" id="KW-0812">Transmembrane</keyword>
<comment type="caution">
    <text evidence="2">The sequence shown here is derived from an EMBL/GenBank/DDBJ whole genome shotgun (WGS) entry which is preliminary data.</text>
</comment>
<keyword evidence="1" id="KW-1133">Transmembrane helix</keyword>
<gene>
    <name evidence="2" type="ORF">P9271_08920</name>
</gene>
<keyword evidence="3" id="KW-1185">Reference proteome</keyword>
<evidence type="ECO:0000313" key="3">
    <source>
        <dbReference type="Proteomes" id="UP001342826"/>
    </source>
</evidence>
<keyword evidence="1" id="KW-0472">Membrane</keyword>
<feature type="transmembrane region" description="Helical" evidence="1">
    <location>
        <begin position="44"/>
        <end position="66"/>
    </location>
</feature>
<evidence type="ECO:0000313" key="2">
    <source>
        <dbReference type="EMBL" id="MED4401432.1"/>
    </source>
</evidence>
<proteinExistence type="predicted"/>
<protein>
    <submittedName>
        <fullName evidence="2">Uncharacterized protein</fullName>
    </submittedName>
</protein>
<dbReference type="EMBL" id="JARTFS010000006">
    <property type="protein sequence ID" value="MED4401432.1"/>
    <property type="molecule type" value="Genomic_DNA"/>
</dbReference>
<dbReference type="RefSeq" id="WP_327998451.1">
    <property type="nucleotide sequence ID" value="NZ_JARTFS010000006.1"/>
</dbReference>
<sequence length="177" mass="19769">MHDSSLKKPVWAWFVLIGGLLFLIQFSPTIIITLVLLFQKPTELTFFSIIYMTMALCIVVVAVWAIKRALYVLKTYNQVKKEQQQNFSEDSSKLITAELSKRKKPIWPWIVIGSGALLLISAGPGVIMLPIMPIFLVGMASDAGPPPVYVPLLILTIGYGFIIGYTILFIKAVKKIK</sequence>
<dbReference type="Proteomes" id="UP001342826">
    <property type="component" value="Unassembled WGS sequence"/>
</dbReference>
<organism evidence="2 3">
    <name type="scientific">Metabacillus fastidiosus</name>
    <dbReference type="NCBI Taxonomy" id="1458"/>
    <lineage>
        <taxon>Bacteria</taxon>
        <taxon>Bacillati</taxon>
        <taxon>Bacillota</taxon>
        <taxon>Bacilli</taxon>
        <taxon>Bacillales</taxon>
        <taxon>Bacillaceae</taxon>
        <taxon>Metabacillus</taxon>
    </lineage>
</organism>
<evidence type="ECO:0000256" key="1">
    <source>
        <dbReference type="SAM" id="Phobius"/>
    </source>
</evidence>